<dbReference type="VEuPathDB" id="TriTrypDB:TvY486_1015260"/>
<sequence length="155" mass="18178">MAHIRGGVGAFLLRRAAPKSIRQKYQTGPQFHKRKFFRFPIGHHQLNRRIGGVQRGSPTQQPEYGRFRHLPGDVQTRPQCDFTFSQRADRAMYAWRKRGDLQLYMIGGKTETFACYCCGYPVRSQLVAIKADNWDYRMCYRCYTNTIHYGMENDT</sequence>
<proteinExistence type="predicted"/>
<dbReference type="CDD" id="cd23090">
    <property type="entry name" value="mt-LAF7-like"/>
    <property type="match status" value="1"/>
</dbReference>
<evidence type="ECO:0000313" key="1">
    <source>
        <dbReference type="EMBL" id="CCC52484.1"/>
    </source>
</evidence>
<protein>
    <submittedName>
        <fullName evidence="1">Uncharacterized protein</fullName>
    </submittedName>
</protein>
<dbReference type="EMBL" id="HE573026">
    <property type="protein sequence ID" value="CCC52484.1"/>
    <property type="molecule type" value="Genomic_DNA"/>
</dbReference>
<name>G0U4W9_TRYVY</name>
<gene>
    <name evidence="1" type="ORF">TVY486_1015260</name>
</gene>
<dbReference type="AlphaFoldDB" id="G0U4W9"/>
<organism evidence="1">
    <name type="scientific">Trypanosoma vivax (strain Y486)</name>
    <dbReference type="NCBI Taxonomy" id="1055687"/>
    <lineage>
        <taxon>Eukaryota</taxon>
        <taxon>Discoba</taxon>
        <taxon>Euglenozoa</taxon>
        <taxon>Kinetoplastea</taxon>
        <taxon>Metakinetoplastina</taxon>
        <taxon>Trypanosomatida</taxon>
        <taxon>Trypanosomatidae</taxon>
        <taxon>Trypanosoma</taxon>
        <taxon>Duttonella</taxon>
    </lineage>
</organism>
<reference evidence="1" key="1">
    <citation type="journal article" date="2012" name="Proc. Natl. Acad. Sci. U.S.A.">
        <title>Antigenic diversity is generated by distinct evolutionary mechanisms in African trypanosome species.</title>
        <authorList>
            <person name="Jackson A.P."/>
            <person name="Berry A."/>
            <person name="Aslett M."/>
            <person name="Allison H.C."/>
            <person name="Burton P."/>
            <person name="Vavrova-Anderson J."/>
            <person name="Brown R."/>
            <person name="Browne H."/>
            <person name="Corton N."/>
            <person name="Hauser H."/>
            <person name="Gamble J."/>
            <person name="Gilderthorp R."/>
            <person name="Marcello L."/>
            <person name="McQuillan J."/>
            <person name="Otto T.D."/>
            <person name="Quail M.A."/>
            <person name="Sanders M.J."/>
            <person name="van Tonder A."/>
            <person name="Ginger M.L."/>
            <person name="Field M.C."/>
            <person name="Barry J.D."/>
            <person name="Hertz-Fowler C."/>
            <person name="Berriman M."/>
        </authorList>
    </citation>
    <scope>NUCLEOTIDE SEQUENCE</scope>
    <source>
        <strain evidence="1">Y486</strain>
    </source>
</reference>
<accession>G0U4W9</accession>